<keyword evidence="1" id="KW-0472">Membrane</keyword>
<evidence type="ECO:0008006" key="4">
    <source>
        <dbReference type="Google" id="ProtNLM"/>
    </source>
</evidence>
<dbReference type="PANTHER" id="PTHR22941">
    <property type="entry name" value="SERPENTINE RECEPTOR"/>
    <property type="match status" value="1"/>
</dbReference>
<keyword evidence="3" id="KW-1185">Reference proteome</keyword>
<dbReference type="Proteomes" id="UP001432322">
    <property type="component" value="Unassembled WGS sequence"/>
</dbReference>
<comment type="caution">
    <text evidence="2">The sequence shown here is derived from an EMBL/GenBank/DDBJ whole genome shotgun (WGS) entry which is preliminary data.</text>
</comment>
<dbReference type="InterPro" id="IPR019422">
    <property type="entry name" value="7TM_GPCR_serpentine_rcpt_Srh"/>
</dbReference>
<gene>
    <name evidence="2" type="ORF">PFISCL1PPCAC_2793</name>
</gene>
<feature type="transmembrane region" description="Helical" evidence="1">
    <location>
        <begin position="124"/>
        <end position="143"/>
    </location>
</feature>
<sequence length="180" mass="20367">MSHLEVSLRTIDIDRYVQDLRDGFPGDLVNRWECFVFYRLSVLVIMLTIILSWWTVVLSALLYHTLSVLNEMQTISVKTKLYHQRMTKSLILQILVPLVTFVIPAAGSVLIFAAQIEAAEFAPLLLKIFSMGSIVHSLTLILSNTNLRKAVLRKLVSVSVIEEEKTTNALHSMVVKSVKK</sequence>
<keyword evidence="1" id="KW-0812">Transmembrane</keyword>
<reference evidence="2" key="1">
    <citation type="submission" date="2023-10" db="EMBL/GenBank/DDBJ databases">
        <title>Genome assembly of Pristionchus species.</title>
        <authorList>
            <person name="Yoshida K."/>
            <person name="Sommer R.J."/>
        </authorList>
    </citation>
    <scope>NUCLEOTIDE SEQUENCE</scope>
    <source>
        <strain evidence="2">RS5133</strain>
    </source>
</reference>
<feature type="transmembrane region" description="Helical" evidence="1">
    <location>
        <begin position="36"/>
        <end position="69"/>
    </location>
</feature>
<feature type="transmembrane region" description="Helical" evidence="1">
    <location>
        <begin position="90"/>
        <end position="112"/>
    </location>
</feature>
<proteinExistence type="predicted"/>
<dbReference type="Pfam" id="PF10318">
    <property type="entry name" value="7TM_GPCR_Srh"/>
    <property type="match status" value="1"/>
</dbReference>
<evidence type="ECO:0000256" key="1">
    <source>
        <dbReference type="SAM" id="Phobius"/>
    </source>
</evidence>
<accession>A0AAV5UYB6</accession>
<dbReference type="EMBL" id="BTSY01000001">
    <property type="protein sequence ID" value="GMT11496.1"/>
    <property type="molecule type" value="Genomic_DNA"/>
</dbReference>
<evidence type="ECO:0000313" key="3">
    <source>
        <dbReference type="Proteomes" id="UP001432322"/>
    </source>
</evidence>
<evidence type="ECO:0000313" key="2">
    <source>
        <dbReference type="EMBL" id="GMT11496.1"/>
    </source>
</evidence>
<organism evidence="2 3">
    <name type="scientific">Pristionchus fissidentatus</name>
    <dbReference type="NCBI Taxonomy" id="1538716"/>
    <lineage>
        <taxon>Eukaryota</taxon>
        <taxon>Metazoa</taxon>
        <taxon>Ecdysozoa</taxon>
        <taxon>Nematoda</taxon>
        <taxon>Chromadorea</taxon>
        <taxon>Rhabditida</taxon>
        <taxon>Rhabditina</taxon>
        <taxon>Diplogasteromorpha</taxon>
        <taxon>Diplogasteroidea</taxon>
        <taxon>Neodiplogasteridae</taxon>
        <taxon>Pristionchus</taxon>
    </lineage>
</organism>
<keyword evidence="1" id="KW-1133">Transmembrane helix</keyword>
<dbReference type="PANTHER" id="PTHR22941:SF26">
    <property type="entry name" value="SERPENTINE RECEPTOR, CLASS H"/>
    <property type="match status" value="1"/>
</dbReference>
<dbReference type="AlphaFoldDB" id="A0AAV5UYB6"/>
<name>A0AAV5UYB6_9BILA</name>
<dbReference type="InterPro" id="IPR053220">
    <property type="entry name" value="Nematode_rcpt-like_serp_H"/>
</dbReference>
<protein>
    <recommendedName>
        <fullName evidence="4">G protein-coupled receptor</fullName>
    </recommendedName>
</protein>